<name>W9HA08_9PROT</name>
<keyword evidence="2" id="KW-0812">Transmembrane</keyword>
<dbReference type="SUPFAM" id="SSF50090">
    <property type="entry name" value="Electron transport accessory proteins"/>
    <property type="match status" value="1"/>
</dbReference>
<comment type="caution">
    <text evidence="2">The sequence shown here is derived from an EMBL/GenBank/DDBJ whole genome shotgun (WGS) entry which is preliminary data.</text>
</comment>
<evidence type="ECO:0000313" key="2">
    <source>
        <dbReference type="EMBL" id="EWY41591.1"/>
    </source>
</evidence>
<keyword evidence="3" id="KW-1185">Reference proteome</keyword>
<dbReference type="Gene3D" id="1.10.472.20">
    <property type="entry name" value="Nitrile hydratase, beta subunit"/>
    <property type="match status" value="1"/>
</dbReference>
<dbReference type="InterPro" id="IPR008990">
    <property type="entry name" value="Elect_transpt_acc-like_dom_sf"/>
</dbReference>
<dbReference type="NCBIfam" id="TIGR03889">
    <property type="entry name" value="nitrile_acc"/>
    <property type="match status" value="1"/>
</dbReference>
<gene>
    <name evidence="2" type="ORF">N825_23855</name>
</gene>
<evidence type="ECO:0000259" key="1">
    <source>
        <dbReference type="Pfam" id="PF21006"/>
    </source>
</evidence>
<feature type="domain" description="Nitrile hydratase beta subunit-like N-terminal" evidence="1">
    <location>
        <begin position="27"/>
        <end position="105"/>
    </location>
</feature>
<dbReference type="InterPro" id="IPR023808">
    <property type="entry name" value="Nitrile_Hydratase_acc_put"/>
</dbReference>
<dbReference type="Pfam" id="PF21006">
    <property type="entry name" value="NHase_beta_N"/>
    <property type="match status" value="1"/>
</dbReference>
<dbReference type="OrthoDB" id="9811616at2"/>
<keyword evidence="2" id="KW-0472">Membrane</keyword>
<accession>W9HA08</accession>
<dbReference type="InterPro" id="IPR049054">
    <property type="entry name" value="CN_hydtase_beta-like_N"/>
</dbReference>
<dbReference type="PATRIC" id="fig|1385369.3.peg.1102"/>
<proteinExistence type="predicted"/>
<dbReference type="AlphaFoldDB" id="W9HA08"/>
<dbReference type="InterPro" id="IPR042262">
    <property type="entry name" value="CN_hydtase_beta_C"/>
</dbReference>
<dbReference type="STRING" id="1385369.N825_23855"/>
<dbReference type="RefSeq" id="WP_037448067.1">
    <property type="nucleotide sequence ID" value="NZ_AVFL01000003.1"/>
</dbReference>
<sequence>MLTQFEHFAVTSMMGSSDSPPRANGTLCFAEDWERQSFGVALALARAGHFEWEDFRQNLIASIGAWERDDDPGRPAWNYYEHWLTALEATLVQAGLAAPDDLAIGASASAVSG</sequence>
<evidence type="ECO:0000313" key="3">
    <source>
        <dbReference type="Proteomes" id="UP000019486"/>
    </source>
</evidence>
<dbReference type="EMBL" id="AVFL01000003">
    <property type="protein sequence ID" value="EWY41591.1"/>
    <property type="molecule type" value="Genomic_DNA"/>
</dbReference>
<protein>
    <submittedName>
        <fullName evidence="2">Transmembrane nitrile hydratase</fullName>
    </submittedName>
</protein>
<organism evidence="2 3">
    <name type="scientific">Skermanella stibiiresistens SB22</name>
    <dbReference type="NCBI Taxonomy" id="1385369"/>
    <lineage>
        <taxon>Bacteria</taxon>
        <taxon>Pseudomonadati</taxon>
        <taxon>Pseudomonadota</taxon>
        <taxon>Alphaproteobacteria</taxon>
        <taxon>Rhodospirillales</taxon>
        <taxon>Azospirillaceae</taxon>
        <taxon>Skermanella</taxon>
    </lineage>
</organism>
<reference evidence="2 3" key="1">
    <citation type="submission" date="2013-08" db="EMBL/GenBank/DDBJ databases">
        <title>The genome sequence of Skermanella stibiiresistens.</title>
        <authorList>
            <person name="Zhu W."/>
            <person name="Wang G."/>
        </authorList>
    </citation>
    <scope>NUCLEOTIDE SEQUENCE [LARGE SCALE GENOMIC DNA]</scope>
    <source>
        <strain evidence="2 3">SB22</strain>
    </source>
</reference>
<dbReference type="Proteomes" id="UP000019486">
    <property type="component" value="Unassembled WGS sequence"/>
</dbReference>